<dbReference type="GO" id="GO:0030638">
    <property type="term" value="P:polyketide metabolic process"/>
    <property type="evidence" value="ECO:0007669"/>
    <property type="project" value="InterPro"/>
</dbReference>
<dbReference type="RefSeq" id="WP_142707675.1">
    <property type="nucleotide sequence ID" value="NZ_VIRS01000021.1"/>
</dbReference>
<keyword evidence="2" id="KW-1185">Reference proteome</keyword>
<reference evidence="1 2" key="1">
    <citation type="submission" date="2019-07" db="EMBL/GenBank/DDBJ databases">
        <title>Cryptosporangium phraense sp. nov., isolated from plant litter.</title>
        <authorList>
            <person name="Suriyachadkun C."/>
        </authorList>
    </citation>
    <scope>NUCLEOTIDE SEQUENCE [LARGE SCALE GENOMIC DNA]</scope>
    <source>
        <strain evidence="1 2">A-T 5661</strain>
    </source>
</reference>
<organism evidence="1 2">
    <name type="scientific">Cryptosporangium phraense</name>
    <dbReference type="NCBI Taxonomy" id="2593070"/>
    <lineage>
        <taxon>Bacteria</taxon>
        <taxon>Bacillati</taxon>
        <taxon>Actinomycetota</taxon>
        <taxon>Actinomycetes</taxon>
        <taxon>Cryptosporangiales</taxon>
        <taxon>Cryptosporangiaceae</taxon>
        <taxon>Cryptosporangium</taxon>
    </lineage>
</organism>
<dbReference type="InterPro" id="IPR032710">
    <property type="entry name" value="NTF2-like_dom_sf"/>
</dbReference>
<dbReference type="AlphaFoldDB" id="A0A545AKX2"/>
<dbReference type="SUPFAM" id="SSF54427">
    <property type="entry name" value="NTF2-like"/>
    <property type="match status" value="1"/>
</dbReference>
<sequence length="126" mass="14662">MRAHYLDYIAALNARRFDDLGAYVADRLTYNERPLTLAEYRALLVEDVRRIPDLHYDVRQLVVEGETVASRIRFACTPREPFHGLEPTGRPVVFDEHVFYRFASGRIAEVWSLLDLDGLRRQLAAR</sequence>
<gene>
    <name evidence="1" type="ORF">FL583_27165</name>
</gene>
<protein>
    <submittedName>
        <fullName evidence="1">Ester cyclase</fullName>
    </submittedName>
</protein>
<evidence type="ECO:0000313" key="1">
    <source>
        <dbReference type="EMBL" id="TQS41963.1"/>
    </source>
</evidence>
<dbReference type="Proteomes" id="UP000317982">
    <property type="component" value="Unassembled WGS sequence"/>
</dbReference>
<proteinExistence type="predicted"/>
<comment type="caution">
    <text evidence="1">The sequence shown here is derived from an EMBL/GenBank/DDBJ whole genome shotgun (WGS) entry which is preliminary data.</text>
</comment>
<accession>A0A545AKX2</accession>
<dbReference type="InterPro" id="IPR009959">
    <property type="entry name" value="Cyclase_SnoaL-like"/>
</dbReference>
<name>A0A545AKX2_9ACTN</name>
<dbReference type="Pfam" id="PF07366">
    <property type="entry name" value="SnoaL"/>
    <property type="match status" value="1"/>
</dbReference>
<dbReference type="Gene3D" id="3.10.450.50">
    <property type="match status" value="1"/>
</dbReference>
<dbReference type="InParanoid" id="A0A545AKX2"/>
<dbReference type="OrthoDB" id="129343at2"/>
<dbReference type="EMBL" id="VIRS01000021">
    <property type="protein sequence ID" value="TQS41963.1"/>
    <property type="molecule type" value="Genomic_DNA"/>
</dbReference>
<evidence type="ECO:0000313" key="2">
    <source>
        <dbReference type="Proteomes" id="UP000317982"/>
    </source>
</evidence>